<dbReference type="PATRIC" id="fig|1423738.3.peg.1715"/>
<dbReference type="Proteomes" id="UP000051813">
    <property type="component" value="Unassembled WGS sequence"/>
</dbReference>
<protein>
    <submittedName>
        <fullName evidence="1">Uncharacterized protein</fullName>
    </submittedName>
</protein>
<evidence type="ECO:0000313" key="2">
    <source>
        <dbReference type="Proteomes" id="UP000051813"/>
    </source>
</evidence>
<name>A0A0R2BLR0_9LACO</name>
<reference evidence="1 2" key="1">
    <citation type="journal article" date="2015" name="Genome Announc.">
        <title>Expanding the biotechnology potential of lactobacilli through comparative genomics of 213 strains and associated genera.</title>
        <authorList>
            <person name="Sun Z."/>
            <person name="Harris H.M."/>
            <person name="McCann A."/>
            <person name="Guo C."/>
            <person name="Argimon S."/>
            <person name="Zhang W."/>
            <person name="Yang X."/>
            <person name="Jeffery I.B."/>
            <person name="Cooney J.C."/>
            <person name="Kagawa T.F."/>
            <person name="Liu W."/>
            <person name="Song Y."/>
            <person name="Salvetti E."/>
            <person name="Wrobel A."/>
            <person name="Rasinkangas P."/>
            <person name="Parkhill J."/>
            <person name="Rea M.C."/>
            <person name="O'Sullivan O."/>
            <person name="Ritari J."/>
            <person name="Douillard F.P."/>
            <person name="Paul Ross R."/>
            <person name="Yang R."/>
            <person name="Briner A.E."/>
            <person name="Felis G.E."/>
            <person name="de Vos W.M."/>
            <person name="Barrangou R."/>
            <person name="Klaenhammer T.R."/>
            <person name="Caufield P.W."/>
            <person name="Cui Y."/>
            <person name="Zhang H."/>
            <person name="O'Toole P.W."/>
        </authorList>
    </citation>
    <scope>NUCLEOTIDE SEQUENCE [LARGE SCALE GENOMIC DNA]</scope>
    <source>
        <strain evidence="1 2">DSM 20335</strain>
    </source>
</reference>
<proteinExistence type="predicted"/>
<dbReference type="RefSeq" id="WP_057755910.1">
    <property type="nucleotide sequence ID" value="NZ_AYYK01000004.1"/>
</dbReference>
<dbReference type="AlphaFoldDB" id="A0A0R2BLR0"/>
<gene>
    <name evidence="1" type="ORF">FC84_GL001687</name>
</gene>
<organism evidence="1 2">
    <name type="scientific">Lapidilactobacillus dextrinicus DSM 20335</name>
    <dbReference type="NCBI Taxonomy" id="1423738"/>
    <lineage>
        <taxon>Bacteria</taxon>
        <taxon>Bacillati</taxon>
        <taxon>Bacillota</taxon>
        <taxon>Bacilli</taxon>
        <taxon>Lactobacillales</taxon>
        <taxon>Lactobacillaceae</taxon>
        <taxon>Lapidilactobacillus</taxon>
    </lineage>
</organism>
<keyword evidence="2" id="KW-1185">Reference proteome</keyword>
<accession>A0A0R2BLR0</accession>
<comment type="caution">
    <text evidence="1">The sequence shown here is derived from an EMBL/GenBank/DDBJ whole genome shotgun (WGS) entry which is preliminary data.</text>
</comment>
<evidence type="ECO:0000313" key="1">
    <source>
        <dbReference type="EMBL" id="KRM79506.1"/>
    </source>
</evidence>
<sequence length="222" mass="25090">MMTYTFKSINQFNIDQALDIQKSKTNTTKYGTITPSDEIINFGNQNWNTFHCVQQQTHKTTIFIGTHPYEEYDVHNEFNIYVNSRRTMLIAVGSSKVVSAFLKKINEVLDDKVSLNAVQFDFDRISNRLASVKQAWFSPNVSGLTAKGYMGLGVKNQPDVVQAIEDHTATYLGVSIDIDNIARSIGFSQKGAIVLINAHQPLSNYEKINLIYTTYRYVTGNN</sequence>
<dbReference type="EMBL" id="AYYK01000004">
    <property type="protein sequence ID" value="KRM79506.1"/>
    <property type="molecule type" value="Genomic_DNA"/>
</dbReference>